<name>A0A6P1NCI1_9PROT</name>
<feature type="transmembrane region" description="Helical" evidence="6">
    <location>
        <begin position="40"/>
        <end position="60"/>
    </location>
</feature>
<feature type="transmembrane region" description="Helical" evidence="6">
    <location>
        <begin position="449"/>
        <end position="477"/>
    </location>
</feature>
<evidence type="ECO:0000256" key="2">
    <source>
        <dbReference type="ARBA" id="ARBA00022475"/>
    </source>
</evidence>
<feature type="transmembrane region" description="Helical" evidence="6">
    <location>
        <begin position="72"/>
        <end position="89"/>
    </location>
</feature>
<dbReference type="RefSeq" id="WP_160618237.1">
    <property type="nucleotide sequence ID" value="NZ_CP047652.1"/>
</dbReference>
<evidence type="ECO:0000256" key="3">
    <source>
        <dbReference type="ARBA" id="ARBA00022692"/>
    </source>
</evidence>
<evidence type="ECO:0000313" key="10">
    <source>
        <dbReference type="Proteomes" id="UP000463975"/>
    </source>
</evidence>
<reference evidence="9 10" key="1">
    <citation type="submission" date="2020-01" db="EMBL/GenBank/DDBJ databases">
        <title>Genome sequencing of strain KACC 21507.</title>
        <authorList>
            <person name="Heo J."/>
            <person name="Kim S.-J."/>
            <person name="Kim J.-S."/>
            <person name="Hong S.-B."/>
            <person name="Kwon S.-W."/>
        </authorList>
    </citation>
    <scope>NUCLEOTIDE SEQUENCE [LARGE SCALE GENOMIC DNA]</scope>
    <source>
        <strain evidence="9 10">KACC 21507</strain>
    </source>
</reference>
<dbReference type="AlphaFoldDB" id="A0A6P1NCI1"/>
<evidence type="ECO:0000259" key="7">
    <source>
        <dbReference type="Pfam" id="PF03772"/>
    </source>
</evidence>
<dbReference type="GO" id="GO:0005886">
    <property type="term" value="C:plasma membrane"/>
    <property type="evidence" value="ECO:0007669"/>
    <property type="project" value="UniProtKB-SubCell"/>
</dbReference>
<evidence type="ECO:0000256" key="4">
    <source>
        <dbReference type="ARBA" id="ARBA00022989"/>
    </source>
</evidence>
<evidence type="ECO:0000313" key="9">
    <source>
        <dbReference type="EMBL" id="QHI95159.1"/>
    </source>
</evidence>
<dbReference type="Pfam" id="PF03772">
    <property type="entry name" value="Competence"/>
    <property type="match status" value="1"/>
</dbReference>
<keyword evidence="3 6" id="KW-0812">Transmembrane</keyword>
<feature type="transmembrane region" description="Helical" evidence="6">
    <location>
        <begin position="273"/>
        <end position="293"/>
    </location>
</feature>
<dbReference type="PANTHER" id="PTHR30619:SF1">
    <property type="entry name" value="RECOMBINATION PROTEIN 2"/>
    <property type="match status" value="1"/>
</dbReference>
<accession>A0A6P1NCI1</accession>
<dbReference type="InterPro" id="IPR004477">
    <property type="entry name" value="ComEC_N"/>
</dbReference>
<evidence type="ECO:0000256" key="1">
    <source>
        <dbReference type="ARBA" id="ARBA00004651"/>
    </source>
</evidence>
<proteinExistence type="predicted"/>
<feature type="domain" description="DUF4131" evidence="8">
    <location>
        <begin position="45"/>
        <end position="194"/>
    </location>
</feature>
<dbReference type="EMBL" id="CP047652">
    <property type="protein sequence ID" value="QHI95159.1"/>
    <property type="molecule type" value="Genomic_DNA"/>
</dbReference>
<protein>
    <submittedName>
        <fullName evidence="9">DUF4131 domain-containing protein</fullName>
    </submittedName>
</protein>
<dbReference type="Proteomes" id="UP000463975">
    <property type="component" value="Chromosome"/>
</dbReference>
<keyword evidence="10" id="KW-1185">Reference proteome</keyword>
<feature type="transmembrane region" description="Helical" evidence="6">
    <location>
        <begin position="16"/>
        <end position="34"/>
    </location>
</feature>
<keyword evidence="2" id="KW-1003">Cell membrane</keyword>
<organism evidence="9 10">
    <name type="scientific">Aristophania vespae</name>
    <dbReference type="NCBI Taxonomy" id="2697033"/>
    <lineage>
        <taxon>Bacteria</taxon>
        <taxon>Pseudomonadati</taxon>
        <taxon>Pseudomonadota</taxon>
        <taxon>Alphaproteobacteria</taxon>
        <taxon>Acetobacterales</taxon>
        <taxon>Acetobacteraceae</taxon>
        <taxon>Aristophania</taxon>
    </lineage>
</organism>
<feature type="transmembrane region" description="Helical" evidence="6">
    <location>
        <begin position="339"/>
        <end position="357"/>
    </location>
</feature>
<evidence type="ECO:0000256" key="5">
    <source>
        <dbReference type="ARBA" id="ARBA00023136"/>
    </source>
</evidence>
<dbReference type="NCBIfam" id="TIGR00360">
    <property type="entry name" value="ComEC_N-term"/>
    <property type="match status" value="1"/>
</dbReference>
<feature type="transmembrane region" description="Helical" evidence="6">
    <location>
        <begin position="416"/>
        <end position="437"/>
    </location>
</feature>
<gene>
    <name evidence="9" type="ORF">GT348_01625</name>
</gene>
<feature type="transmembrane region" description="Helical" evidence="6">
    <location>
        <begin position="314"/>
        <end position="333"/>
    </location>
</feature>
<dbReference type="InterPro" id="IPR025405">
    <property type="entry name" value="DUF4131"/>
</dbReference>
<dbReference type="PANTHER" id="PTHR30619">
    <property type="entry name" value="DNA INTERNALIZATION/COMPETENCE PROTEIN COMEC/REC2"/>
    <property type="match status" value="1"/>
</dbReference>
<dbReference type="Pfam" id="PF13567">
    <property type="entry name" value="DUF4131"/>
    <property type="match status" value="1"/>
</dbReference>
<evidence type="ECO:0000259" key="8">
    <source>
        <dbReference type="Pfam" id="PF13567"/>
    </source>
</evidence>
<dbReference type="InterPro" id="IPR052159">
    <property type="entry name" value="Competence_DNA_uptake"/>
</dbReference>
<evidence type="ECO:0000256" key="6">
    <source>
        <dbReference type="SAM" id="Phobius"/>
    </source>
</evidence>
<keyword evidence="5 6" id="KW-0472">Membrane</keyword>
<comment type="subcellular location">
    <subcellularLocation>
        <location evidence="1">Cell membrane</location>
        <topology evidence="1">Multi-pass membrane protein</topology>
    </subcellularLocation>
</comment>
<dbReference type="KEGG" id="bomb:GT348_01625"/>
<keyword evidence="4 6" id="KW-1133">Transmembrane helix</keyword>
<feature type="domain" description="ComEC/Rec2-related protein" evidence="7">
    <location>
        <begin position="253"/>
        <end position="534"/>
    </location>
</feature>
<sequence>MFSILENRFALQGKRLFCWSPVLLGIGISFYFSLKNEPSFYSLSTAILCCLTGISLRFIATEIHPYALTLRVFSAFMTLIPVGFLAGYVESHTRSPMPLLPYQAVWIEGVVSQIEHLPPYPLAKIQRDRRRVILKEMIIFDPWEVRSKPLRRTMRVTLKPHDTSQLEIGQRIKLKALLRLPSSPAYLGAFDLQRDAWFANKAGSARALSKIAIISSPSTMGVEYYLTRLREHISHHIHNVLSGQTAAFASTILSGETVSLSVQTRQDFAASGLAHLLAVAGLHLGLVMGFCVFTLRASLAAFPKLALYWPCRDIAYLVALIIGAVYVALTGFHLPGLRALGMACFVVLALLVGRQALSLRSLTFVAILLEMTQPSRVLDVSFQMSFAAVMALIVGYENLRDPLSRLKQKTWLWRKGGVPLIMLALTSLLAGAATLPISMAHFGAFQPWFVIANMVAVPLMGVWIMPLGLIALAVMPLGLEVFPLKMMGVGIDIVRSLASLMAHAPLASLAVPAMPSWGLMLVMAGLSLLCLWRGKERFIGLLCLLIGVSSPWLESTPHLLIAPDGSLVSFRANHHLYIGPKSKGYIPDSWMRAFALRSKALPSDCAGGVCKINLSGKTILLVLPRKITEPGFTKEGHFCDGLDLVVNLSRGRIFCPRIRYLGSADVRREGAWALYLSGKREVYLLSDREFRGNRPWVLTSSAPKDPGLPLAKSE</sequence>
<feature type="transmembrane region" description="Helical" evidence="6">
    <location>
        <begin position="377"/>
        <end position="396"/>
    </location>
</feature>